<dbReference type="PROSITE" id="PS50883">
    <property type="entry name" value="EAL"/>
    <property type="match status" value="1"/>
</dbReference>
<gene>
    <name evidence="7" type="ORF">LIN78_15355</name>
</gene>
<comment type="caution">
    <text evidence="7">The sequence shown here is derived from an EMBL/GenBank/DDBJ whole genome shotgun (WGS) entry which is preliminary data.</text>
</comment>
<dbReference type="InterPro" id="IPR001789">
    <property type="entry name" value="Sig_transdc_resp-reg_receiver"/>
</dbReference>
<dbReference type="Gene3D" id="3.30.450.20">
    <property type="entry name" value="PAS domain"/>
    <property type="match status" value="1"/>
</dbReference>
<dbReference type="InterPro" id="IPR000700">
    <property type="entry name" value="PAS-assoc_C"/>
</dbReference>
<dbReference type="PANTHER" id="PTHR44757">
    <property type="entry name" value="DIGUANYLATE CYCLASE DGCP"/>
    <property type="match status" value="1"/>
</dbReference>
<dbReference type="InterPro" id="IPR000014">
    <property type="entry name" value="PAS"/>
</dbReference>
<dbReference type="PROSITE" id="PS50113">
    <property type="entry name" value="PAC"/>
    <property type="match status" value="1"/>
</dbReference>
<dbReference type="SMART" id="SM00091">
    <property type="entry name" value="PAS"/>
    <property type="match status" value="1"/>
</dbReference>
<dbReference type="InterPro" id="IPR035919">
    <property type="entry name" value="EAL_sf"/>
</dbReference>
<dbReference type="SMART" id="SM00052">
    <property type="entry name" value="EAL"/>
    <property type="match status" value="1"/>
</dbReference>
<dbReference type="RefSeq" id="WP_227181742.1">
    <property type="nucleotide sequence ID" value="NZ_JAJBZT010000010.1"/>
</dbReference>
<dbReference type="InterPro" id="IPR029787">
    <property type="entry name" value="Nucleotide_cyclase"/>
</dbReference>
<feature type="domain" description="PAC" evidence="4">
    <location>
        <begin position="206"/>
        <end position="258"/>
    </location>
</feature>
<dbReference type="InterPro" id="IPR052155">
    <property type="entry name" value="Biofilm_reg_signaling"/>
</dbReference>
<dbReference type="InterPro" id="IPR043128">
    <property type="entry name" value="Rev_trsase/Diguanyl_cyclase"/>
</dbReference>
<dbReference type="NCBIfam" id="TIGR00254">
    <property type="entry name" value="GGDEF"/>
    <property type="match status" value="1"/>
</dbReference>
<dbReference type="Gene3D" id="3.40.50.2300">
    <property type="match status" value="1"/>
</dbReference>
<reference evidence="7" key="1">
    <citation type="submission" date="2021-10" db="EMBL/GenBank/DDBJ databases">
        <title>The complete genome sequence of Leeia sp. TBRC 13508.</title>
        <authorList>
            <person name="Charoenyingcharoen P."/>
            <person name="Yukphan P."/>
        </authorList>
    </citation>
    <scope>NUCLEOTIDE SEQUENCE</scope>
    <source>
        <strain evidence="7">TBRC 13508</strain>
    </source>
</reference>
<protein>
    <submittedName>
        <fullName evidence="7">EAL domain-containing protein</fullName>
    </submittedName>
</protein>
<evidence type="ECO:0000259" key="6">
    <source>
        <dbReference type="PROSITE" id="PS50887"/>
    </source>
</evidence>
<name>A0ABS8D9S3_9NEIS</name>
<keyword evidence="8" id="KW-1185">Reference proteome</keyword>
<dbReference type="SMART" id="SM00448">
    <property type="entry name" value="REC"/>
    <property type="match status" value="1"/>
</dbReference>
<feature type="domain" description="PAS" evidence="3">
    <location>
        <begin position="133"/>
        <end position="191"/>
    </location>
</feature>
<proteinExistence type="predicted"/>
<feature type="domain" description="EAL" evidence="5">
    <location>
        <begin position="433"/>
        <end position="687"/>
    </location>
</feature>
<keyword evidence="1" id="KW-0597">Phosphoprotein</keyword>
<dbReference type="CDD" id="cd01948">
    <property type="entry name" value="EAL"/>
    <property type="match status" value="1"/>
</dbReference>
<dbReference type="SUPFAM" id="SSF55785">
    <property type="entry name" value="PYP-like sensor domain (PAS domain)"/>
    <property type="match status" value="1"/>
</dbReference>
<sequence length="698" mass="78160">MKNLTTNKELILLVDDVPTNLHVLVSTLKDHYRLKTATSGDAALKSIAQEKPDLILLDVMMPGMSGIDVMRILQQSQETRGIAVIFVSADTTELTQLTGLELGADDYLTKPISTTVLKVRVSNLLERKRAEAQLRLAAQVFESSGEAIMITDKNNCVIEINQAFTKLTGYSIDEIKGKDPKFLSAGKTHPEVYIGMWQELKDNGFWQGELWDVDKNGRVYPKYLSISVVKNAYNDIDFYIASFTDISERKEAEEHINRLAKHDSLTGLLNRFSLMDGLEQTISIAKRQKTKMAVMFIDMDRFKIINDTFGHETGDALLKEVANRIRRNVRESDLVCRWGGDEFIIVLNGVESVADVTTVATKLQVSLGQNAYYHGTTEMNSSPSIGITMYPDDGIEASELMRNADAAMYHAKSSGRNNFQFYSGEMNRAALERLHLEKEMRSAQDLGQYQLYFQPKYSAKDLTLIGFEALIRWRHPTLGMVPPLSFIPIAEENGMISQIGLWVLEEACKQVYEWKKTFNYAIPIAINLSAYQLRSTTLLSEVNAVMQRYELSVNDLELEITESVAMRDPNACIGQLNALRIMGVQLAIDDFGTGYSSLSYLKVMPVHTLKLDKSFVNDIGQDQNDEVICIAAINLAHSLGLKVVAEGVETVEQQTFLVENDCDILQGYLLGKPAPSEEAKQFILDAIKANKLNLPLAK</sequence>
<evidence type="ECO:0000313" key="8">
    <source>
        <dbReference type="Proteomes" id="UP001165395"/>
    </source>
</evidence>
<dbReference type="PROSITE" id="PS50112">
    <property type="entry name" value="PAS"/>
    <property type="match status" value="1"/>
</dbReference>
<evidence type="ECO:0000259" key="2">
    <source>
        <dbReference type="PROSITE" id="PS50110"/>
    </source>
</evidence>
<accession>A0ABS8D9S3</accession>
<dbReference type="Pfam" id="PF00990">
    <property type="entry name" value="GGDEF"/>
    <property type="match status" value="1"/>
</dbReference>
<dbReference type="SMART" id="SM00267">
    <property type="entry name" value="GGDEF"/>
    <property type="match status" value="1"/>
</dbReference>
<evidence type="ECO:0000313" key="7">
    <source>
        <dbReference type="EMBL" id="MCB6184924.1"/>
    </source>
</evidence>
<dbReference type="Proteomes" id="UP001165395">
    <property type="component" value="Unassembled WGS sequence"/>
</dbReference>
<evidence type="ECO:0000259" key="3">
    <source>
        <dbReference type="PROSITE" id="PS50112"/>
    </source>
</evidence>
<evidence type="ECO:0000256" key="1">
    <source>
        <dbReference type="PROSITE-ProRule" id="PRU00169"/>
    </source>
</evidence>
<dbReference type="EMBL" id="JAJBZT010000010">
    <property type="protein sequence ID" value="MCB6184924.1"/>
    <property type="molecule type" value="Genomic_DNA"/>
</dbReference>
<dbReference type="InterPro" id="IPR035965">
    <property type="entry name" value="PAS-like_dom_sf"/>
</dbReference>
<dbReference type="Gene3D" id="3.20.20.450">
    <property type="entry name" value="EAL domain"/>
    <property type="match status" value="1"/>
</dbReference>
<organism evidence="7 8">
    <name type="scientific">Leeia speluncae</name>
    <dbReference type="NCBI Taxonomy" id="2884804"/>
    <lineage>
        <taxon>Bacteria</taxon>
        <taxon>Pseudomonadati</taxon>
        <taxon>Pseudomonadota</taxon>
        <taxon>Betaproteobacteria</taxon>
        <taxon>Neisseriales</taxon>
        <taxon>Leeiaceae</taxon>
        <taxon>Leeia</taxon>
    </lineage>
</organism>
<dbReference type="PANTHER" id="PTHR44757:SF2">
    <property type="entry name" value="BIOFILM ARCHITECTURE MAINTENANCE PROTEIN MBAA"/>
    <property type="match status" value="1"/>
</dbReference>
<dbReference type="CDD" id="cd01949">
    <property type="entry name" value="GGDEF"/>
    <property type="match status" value="1"/>
</dbReference>
<dbReference type="PROSITE" id="PS50887">
    <property type="entry name" value="GGDEF"/>
    <property type="match status" value="1"/>
</dbReference>
<feature type="modified residue" description="4-aspartylphosphate" evidence="1">
    <location>
        <position position="58"/>
    </location>
</feature>
<dbReference type="SUPFAM" id="SSF141868">
    <property type="entry name" value="EAL domain-like"/>
    <property type="match status" value="1"/>
</dbReference>
<feature type="domain" description="Response regulatory" evidence="2">
    <location>
        <begin position="10"/>
        <end position="125"/>
    </location>
</feature>
<evidence type="ECO:0000259" key="4">
    <source>
        <dbReference type="PROSITE" id="PS50113"/>
    </source>
</evidence>
<dbReference type="Pfam" id="PF13426">
    <property type="entry name" value="PAS_9"/>
    <property type="match status" value="1"/>
</dbReference>
<dbReference type="InterPro" id="IPR011006">
    <property type="entry name" value="CheY-like_superfamily"/>
</dbReference>
<dbReference type="SUPFAM" id="SSF55073">
    <property type="entry name" value="Nucleotide cyclase"/>
    <property type="match status" value="1"/>
</dbReference>
<dbReference type="Pfam" id="PF00563">
    <property type="entry name" value="EAL"/>
    <property type="match status" value="1"/>
</dbReference>
<dbReference type="PROSITE" id="PS50110">
    <property type="entry name" value="RESPONSE_REGULATORY"/>
    <property type="match status" value="1"/>
</dbReference>
<feature type="domain" description="GGDEF" evidence="6">
    <location>
        <begin position="290"/>
        <end position="424"/>
    </location>
</feature>
<dbReference type="Pfam" id="PF00072">
    <property type="entry name" value="Response_reg"/>
    <property type="match status" value="1"/>
</dbReference>
<dbReference type="CDD" id="cd00130">
    <property type="entry name" value="PAS"/>
    <property type="match status" value="1"/>
</dbReference>
<dbReference type="NCBIfam" id="TIGR00229">
    <property type="entry name" value="sensory_box"/>
    <property type="match status" value="1"/>
</dbReference>
<dbReference type="InterPro" id="IPR000160">
    <property type="entry name" value="GGDEF_dom"/>
</dbReference>
<evidence type="ECO:0000259" key="5">
    <source>
        <dbReference type="PROSITE" id="PS50883"/>
    </source>
</evidence>
<dbReference type="SUPFAM" id="SSF52172">
    <property type="entry name" value="CheY-like"/>
    <property type="match status" value="1"/>
</dbReference>
<dbReference type="InterPro" id="IPR001633">
    <property type="entry name" value="EAL_dom"/>
</dbReference>
<dbReference type="Gene3D" id="3.30.70.270">
    <property type="match status" value="1"/>
</dbReference>